<evidence type="ECO:0000313" key="4">
    <source>
        <dbReference type="EMBL" id="HGV98440.1"/>
    </source>
</evidence>
<dbReference type="Gene3D" id="2.70.70.10">
    <property type="entry name" value="Glucose Permease (Domain IIA)"/>
    <property type="match status" value="1"/>
</dbReference>
<accession>A0A7C4XNI4</accession>
<dbReference type="InterPro" id="IPR011055">
    <property type="entry name" value="Dup_hybrid_motif"/>
</dbReference>
<dbReference type="GO" id="GO:0004222">
    <property type="term" value="F:metalloendopeptidase activity"/>
    <property type="evidence" value="ECO:0007669"/>
    <property type="project" value="TreeGrafter"/>
</dbReference>
<dbReference type="Pfam" id="PF01551">
    <property type="entry name" value="Peptidase_M23"/>
    <property type="match status" value="1"/>
</dbReference>
<dbReference type="SUPFAM" id="SSF51261">
    <property type="entry name" value="Duplicated hybrid motif"/>
    <property type="match status" value="1"/>
</dbReference>
<keyword evidence="2" id="KW-0175">Coiled coil</keyword>
<dbReference type="CDD" id="cd12797">
    <property type="entry name" value="M23_peptidase"/>
    <property type="match status" value="1"/>
</dbReference>
<feature type="coiled-coil region" evidence="2">
    <location>
        <begin position="11"/>
        <end position="94"/>
    </location>
</feature>
<feature type="domain" description="M23ase beta-sheet core" evidence="3">
    <location>
        <begin position="267"/>
        <end position="361"/>
    </location>
</feature>
<proteinExistence type="predicted"/>
<dbReference type="PANTHER" id="PTHR21666">
    <property type="entry name" value="PEPTIDASE-RELATED"/>
    <property type="match status" value="1"/>
</dbReference>
<feature type="coiled-coil region" evidence="2">
    <location>
        <begin position="162"/>
        <end position="227"/>
    </location>
</feature>
<dbReference type="Gene3D" id="6.10.250.3150">
    <property type="match status" value="1"/>
</dbReference>
<evidence type="ECO:0000256" key="1">
    <source>
        <dbReference type="ARBA" id="ARBA00022729"/>
    </source>
</evidence>
<keyword evidence="1" id="KW-0732">Signal</keyword>
<gene>
    <name evidence="4" type="ORF">ENV60_09135</name>
</gene>
<evidence type="ECO:0000259" key="3">
    <source>
        <dbReference type="Pfam" id="PF01551"/>
    </source>
</evidence>
<sequence length="366" mass="42902">MTLLFIILFQINQKQKELDELKAKLNQARQEIKQLEREKVSTLTKIEKIDETISLTAEYIEKLTSEEERERLRVQELDREIARTESKMKQRKEELRERLVRLYKWTPFYKLELLFSSKSIPQILSTSYYLQILAQNDKKAFFEFKQDWEKYLVDKKMREQLLVLLENRRIEKEAELSQLSQERKEKEKILDEVSRKEEEKRKLEKELKSAQRKLEELIVSLRKKAEKPQIKTSYFEVNKGKLSWPCEGKVISKFGKIVHPKYNTTTKNNGIDIAGDYGGSVFAVAPGRVVYAGRFMGYGNLILIDHLDGFYSLYGHLSEILVKVGEEVNKGRIIGRIGESGSLSGPMLHFELRKDGKSVDPLLYLE</sequence>
<dbReference type="AlphaFoldDB" id="A0A7C4XNI4"/>
<reference evidence="4" key="1">
    <citation type="journal article" date="2020" name="mSystems">
        <title>Genome- and Community-Level Interaction Insights into Carbon Utilization and Element Cycling Functions of Hydrothermarchaeota in Hydrothermal Sediment.</title>
        <authorList>
            <person name="Zhou Z."/>
            <person name="Liu Y."/>
            <person name="Xu W."/>
            <person name="Pan J."/>
            <person name="Luo Z.H."/>
            <person name="Li M."/>
        </authorList>
    </citation>
    <scope>NUCLEOTIDE SEQUENCE [LARGE SCALE GENOMIC DNA]</scope>
    <source>
        <strain evidence="4">SpSt-774</strain>
    </source>
</reference>
<dbReference type="InterPro" id="IPR016047">
    <property type="entry name" value="M23ase_b-sheet_dom"/>
</dbReference>
<organism evidence="4">
    <name type="scientific">candidate division WOR-3 bacterium</name>
    <dbReference type="NCBI Taxonomy" id="2052148"/>
    <lineage>
        <taxon>Bacteria</taxon>
        <taxon>Bacteria division WOR-3</taxon>
    </lineage>
</organism>
<evidence type="ECO:0000256" key="2">
    <source>
        <dbReference type="SAM" id="Coils"/>
    </source>
</evidence>
<dbReference type="InterPro" id="IPR050570">
    <property type="entry name" value="Cell_wall_metabolism_enzyme"/>
</dbReference>
<dbReference type="EMBL" id="DTGZ01000173">
    <property type="protein sequence ID" value="HGV98440.1"/>
    <property type="molecule type" value="Genomic_DNA"/>
</dbReference>
<comment type="caution">
    <text evidence="4">The sequence shown here is derived from an EMBL/GenBank/DDBJ whole genome shotgun (WGS) entry which is preliminary data.</text>
</comment>
<dbReference type="PANTHER" id="PTHR21666:SF289">
    <property type="entry name" value="L-ALA--D-GLU ENDOPEPTIDASE"/>
    <property type="match status" value="1"/>
</dbReference>
<protein>
    <recommendedName>
        <fullName evidence="3">M23ase beta-sheet core domain-containing protein</fullName>
    </recommendedName>
</protein>
<name>A0A7C4XNI4_UNCW3</name>